<name>A0A7M7IP99_NASVI</name>
<sequence>MFKYHYTLLVSLFYCMSKIHGGKCDEQKRLMELEDIIVDYFNTTYFDEDTFDISVIYNTDSDNTMRIKFDIIHELPSEIFLKMKVWGRAFGQYQVPTGISVEINVCDNQLKKYFLEQILQTIGITDCPPKKGVYEFEGISPNINGLPLYALPGLHLLVDSEVYSTSISLMKVKAYMNID</sequence>
<dbReference type="InParanoid" id="A0A7M7IP99"/>
<reference evidence="2" key="1">
    <citation type="submission" date="2021-01" db="UniProtKB">
        <authorList>
            <consortium name="EnsemblMetazoa"/>
        </authorList>
    </citation>
    <scope>IDENTIFICATION</scope>
</reference>
<dbReference type="GeneID" id="107980844"/>
<proteinExistence type="predicted"/>
<evidence type="ECO:0000313" key="2">
    <source>
        <dbReference type="EnsemblMetazoa" id="XP_016838973"/>
    </source>
</evidence>
<dbReference type="OrthoDB" id="7697573at2759"/>
<feature type="signal peptide" evidence="1">
    <location>
        <begin position="1"/>
        <end position="21"/>
    </location>
</feature>
<dbReference type="EnsemblMetazoa" id="XM_016983484">
    <property type="protein sequence ID" value="XP_016838973"/>
    <property type="gene ID" value="LOC107980844"/>
</dbReference>
<organism evidence="2 3">
    <name type="scientific">Nasonia vitripennis</name>
    <name type="common">Parasitic wasp</name>
    <dbReference type="NCBI Taxonomy" id="7425"/>
    <lineage>
        <taxon>Eukaryota</taxon>
        <taxon>Metazoa</taxon>
        <taxon>Ecdysozoa</taxon>
        <taxon>Arthropoda</taxon>
        <taxon>Hexapoda</taxon>
        <taxon>Insecta</taxon>
        <taxon>Pterygota</taxon>
        <taxon>Neoptera</taxon>
        <taxon>Endopterygota</taxon>
        <taxon>Hymenoptera</taxon>
        <taxon>Apocrita</taxon>
        <taxon>Proctotrupomorpha</taxon>
        <taxon>Chalcidoidea</taxon>
        <taxon>Pteromalidae</taxon>
        <taxon>Pteromalinae</taxon>
        <taxon>Nasonia</taxon>
    </lineage>
</organism>
<dbReference type="Proteomes" id="UP000002358">
    <property type="component" value="Chromosome 3"/>
</dbReference>
<evidence type="ECO:0000256" key="1">
    <source>
        <dbReference type="SAM" id="SignalP"/>
    </source>
</evidence>
<dbReference type="KEGG" id="nvi:107980844"/>
<dbReference type="RefSeq" id="XP_016838973.1">
    <property type="nucleotide sequence ID" value="XM_016983484.2"/>
</dbReference>
<keyword evidence="3" id="KW-1185">Reference proteome</keyword>
<protein>
    <submittedName>
        <fullName evidence="2">Uncharacterized protein</fullName>
    </submittedName>
</protein>
<evidence type="ECO:0000313" key="3">
    <source>
        <dbReference type="Proteomes" id="UP000002358"/>
    </source>
</evidence>
<accession>A0A7M7IP99</accession>
<keyword evidence="1" id="KW-0732">Signal</keyword>
<feature type="chain" id="PRO_5029900270" evidence="1">
    <location>
        <begin position="22"/>
        <end position="179"/>
    </location>
</feature>
<dbReference type="AlphaFoldDB" id="A0A7M7IP99"/>